<dbReference type="GO" id="GO:0003700">
    <property type="term" value="F:DNA-binding transcription factor activity"/>
    <property type="evidence" value="ECO:0007669"/>
    <property type="project" value="InterPro"/>
</dbReference>
<dbReference type="PANTHER" id="PTHR38116">
    <property type="entry name" value="CHROMOSOME 7, WHOLE GENOME SHOTGUN SEQUENCE"/>
    <property type="match status" value="1"/>
</dbReference>
<reference evidence="2" key="2">
    <citation type="journal article" date="2022" name="Proc. Natl. Acad. Sci. U.S.A.">
        <title>Diploid-dominant life cycles characterize the early evolution of Fungi.</title>
        <authorList>
            <person name="Amses K.R."/>
            <person name="Simmons D.R."/>
            <person name="Longcore J.E."/>
            <person name="Mondo S.J."/>
            <person name="Seto K."/>
            <person name="Jeronimo G.H."/>
            <person name="Bonds A.E."/>
            <person name="Quandt C.A."/>
            <person name="Davis W.J."/>
            <person name="Chang Y."/>
            <person name="Federici B.A."/>
            <person name="Kuo A."/>
            <person name="LaButti K."/>
            <person name="Pangilinan J."/>
            <person name="Andreopoulos W."/>
            <person name="Tritt A."/>
            <person name="Riley R."/>
            <person name="Hundley H."/>
            <person name="Johnson J."/>
            <person name="Lipzen A."/>
            <person name="Barry K."/>
            <person name="Lang B.F."/>
            <person name="Cuomo C.A."/>
            <person name="Buchler N.E."/>
            <person name="Grigoriev I.V."/>
            <person name="Spatafora J.W."/>
            <person name="Stajich J.E."/>
            <person name="James T.Y."/>
        </authorList>
    </citation>
    <scope>NUCLEOTIDE SEQUENCE</scope>
    <source>
        <strain evidence="2">AG</strain>
    </source>
</reference>
<keyword evidence="3" id="KW-1185">Reference proteome</keyword>
<accession>A0AAD5EAQ6</accession>
<dbReference type="GeneID" id="75909956"/>
<evidence type="ECO:0000256" key="1">
    <source>
        <dbReference type="SAM" id="MobiDB-lite"/>
    </source>
</evidence>
<proteinExistence type="predicted"/>
<name>A0AAD5EAQ6_UMBRA</name>
<organism evidence="2 3">
    <name type="scientific">Umbelopsis ramanniana AG</name>
    <dbReference type="NCBI Taxonomy" id="1314678"/>
    <lineage>
        <taxon>Eukaryota</taxon>
        <taxon>Fungi</taxon>
        <taxon>Fungi incertae sedis</taxon>
        <taxon>Mucoromycota</taxon>
        <taxon>Mucoromycotina</taxon>
        <taxon>Umbelopsidomycetes</taxon>
        <taxon>Umbelopsidales</taxon>
        <taxon>Umbelopsidaceae</taxon>
        <taxon>Umbelopsis</taxon>
    </lineage>
</organism>
<evidence type="ECO:0000313" key="2">
    <source>
        <dbReference type="EMBL" id="KAI8579491.1"/>
    </source>
</evidence>
<dbReference type="PANTHER" id="PTHR38116:SF9">
    <property type="entry name" value="BZIP DOMAIN-CONTAINING PROTEIN"/>
    <property type="match status" value="1"/>
</dbReference>
<dbReference type="Proteomes" id="UP001206595">
    <property type="component" value="Unassembled WGS sequence"/>
</dbReference>
<dbReference type="Gene3D" id="1.20.5.170">
    <property type="match status" value="1"/>
</dbReference>
<dbReference type="EMBL" id="MU620920">
    <property type="protein sequence ID" value="KAI8579491.1"/>
    <property type="molecule type" value="Genomic_DNA"/>
</dbReference>
<evidence type="ECO:0000313" key="3">
    <source>
        <dbReference type="Proteomes" id="UP001206595"/>
    </source>
</evidence>
<dbReference type="SUPFAM" id="SSF57959">
    <property type="entry name" value="Leucine zipper domain"/>
    <property type="match status" value="1"/>
</dbReference>
<feature type="region of interest" description="Disordered" evidence="1">
    <location>
        <begin position="1"/>
        <end position="22"/>
    </location>
</feature>
<feature type="compositionally biased region" description="Basic and acidic residues" evidence="1">
    <location>
        <begin position="1"/>
        <end position="20"/>
    </location>
</feature>
<gene>
    <name evidence="2" type="ORF">K450DRAFT_199494</name>
</gene>
<sequence>MLEKDPSSSNEESSKKRDYNKIAQRQYRKRRQQYIQDLEQQIALLSKSEDVKVQHHRTALQAANDKNLQLSALIVKMAEQLKEESRLRIQQEANELALPVNVELTFEKATTSSETSESEKSHDNIFTIIDADDDTLANKSSAYRDNQIESSYQPPIASAEQINAIAKLIHVGEDQTKIPEHPHFSQQASSFSPILKNLMNECCQTPLGTTVPRRIDLQSFTMARICSLFTGIRETMLDTEFTVSPDIFKPSQLQLTITHPPVIDIIPWASMRDRIILNLSVIDIERFMDDLHEHCNVWGGDPLFTQGWEIGPVFFQKYWFLCDKEMVKTSNFWRRQRGQTYLRYDNLPMS</sequence>
<comment type="caution">
    <text evidence="2">The sequence shown here is derived from an EMBL/GenBank/DDBJ whole genome shotgun (WGS) entry which is preliminary data.</text>
</comment>
<evidence type="ECO:0008006" key="4">
    <source>
        <dbReference type="Google" id="ProtNLM"/>
    </source>
</evidence>
<protein>
    <recommendedName>
        <fullName evidence="4">BZIP domain-containing protein</fullName>
    </recommendedName>
</protein>
<dbReference type="Pfam" id="PF11905">
    <property type="entry name" value="DUF3425"/>
    <property type="match status" value="1"/>
</dbReference>
<reference evidence="2" key="1">
    <citation type="submission" date="2021-06" db="EMBL/GenBank/DDBJ databases">
        <authorList>
            <consortium name="DOE Joint Genome Institute"/>
            <person name="Mondo S.J."/>
            <person name="Amses K.R."/>
            <person name="Simmons D.R."/>
            <person name="Longcore J.E."/>
            <person name="Seto K."/>
            <person name="Alves G.H."/>
            <person name="Bonds A.E."/>
            <person name="Quandt C.A."/>
            <person name="Davis W.J."/>
            <person name="Chang Y."/>
            <person name="Letcher P.M."/>
            <person name="Powell M.J."/>
            <person name="Kuo A."/>
            <person name="Labutti K."/>
            <person name="Pangilinan J."/>
            <person name="Andreopoulos W."/>
            <person name="Tritt A."/>
            <person name="Riley R."/>
            <person name="Hundley H."/>
            <person name="Johnson J."/>
            <person name="Lipzen A."/>
            <person name="Barry K."/>
            <person name="Berbee M.L."/>
            <person name="Buchler N.E."/>
            <person name="Grigoriev I.V."/>
            <person name="Spatafora J.W."/>
            <person name="Stajich J.E."/>
            <person name="James T.Y."/>
        </authorList>
    </citation>
    <scope>NUCLEOTIDE SEQUENCE</scope>
    <source>
        <strain evidence="2">AG</strain>
    </source>
</reference>
<dbReference type="InterPro" id="IPR046347">
    <property type="entry name" value="bZIP_sf"/>
</dbReference>
<dbReference type="InterPro" id="IPR021833">
    <property type="entry name" value="DUF3425"/>
</dbReference>
<dbReference type="RefSeq" id="XP_051444495.1">
    <property type="nucleotide sequence ID" value="XM_051584606.1"/>
</dbReference>
<dbReference type="AlphaFoldDB" id="A0AAD5EAQ6"/>